<feature type="transmembrane region" description="Helical" evidence="17">
    <location>
        <begin position="540"/>
        <end position="564"/>
    </location>
</feature>
<evidence type="ECO:0000313" key="22">
    <source>
        <dbReference type="RefSeq" id="XP_025410586.1"/>
    </source>
</evidence>
<dbReference type="OrthoDB" id="5975154at2759"/>
<evidence type="ECO:0000256" key="8">
    <source>
        <dbReference type="ARBA" id="ARBA00023065"/>
    </source>
</evidence>
<dbReference type="CTD" id="42919"/>
<sequence>MSSTAAASVSDHDNDSVGGDRDTEIGGRRNHRQRRRRRCRLPLSLPLILLSSAVGSLCNPDAKRLYDDLLSNYNRLIRPVSNNTDTVLVKLGLRLSQLIELNLKDQILTTNVWLEHEWEDHKFQWEPLEYGGVQELYVPSEHIWLPDIVLYNNADGEYVVTTMTKAVLHYSGKVMWTPPAIFKSSCEIDVRYFPFDQQTCFMKFGSWSYDGNQINLKHIGQMVGTNKVDVGIDLSAYYPSVEWDILGVPAERHEKYYSCCVEPYIDIFFNITLRRRTLFYTVNLIVPCVGISYLSVLVFYLPADSKEKISLCITILLSQTMFFLLISEIIPSTSLSLPLLGKYLLFTMLLVALCVVVTIIIINIHYRQPSTHKIPSWMRTVFIRALPKMLLMRVPEQLLADSALKQKQMKTCKKLNLNLARLNAASVGATLNVPPAPVASPPAGRHSPTDSLRRIVAATGRTGCNGTAAAGAASRMVNAAVSSIDDALNEVPAAVRKKYPFELEKAIHNVKFIQHHLQRQDEYNTEDQDWGFVAMVLDRLFLWIFTVASIMGTILILCEAPALYDDTKPIDRDLSFIARKQFFPSSDYD</sequence>
<dbReference type="CDD" id="cd19031">
    <property type="entry name" value="LGIC_ECD_nAChR_proto_alpha-like"/>
    <property type="match status" value="1"/>
</dbReference>
<evidence type="ECO:0000256" key="2">
    <source>
        <dbReference type="ARBA" id="ARBA00009237"/>
    </source>
</evidence>
<dbReference type="FunFam" id="1.20.58.390:FF:000030">
    <property type="entry name" value="Acetylcholine receptor subunit alpha-L1"/>
    <property type="match status" value="1"/>
</dbReference>
<keyword evidence="7" id="KW-0770">Synapse</keyword>
<organism evidence="21 22">
    <name type="scientific">Sipha flava</name>
    <name type="common">yellow sugarcane aphid</name>
    <dbReference type="NCBI Taxonomy" id="143950"/>
    <lineage>
        <taxon>Eukaryota</taxon>
        <taxon>Metazoa</taxon>
        <taxon>Ecdysozoa</taxon>
        <taxon>Arthropoda</taxon>
        <taxon>Hexapoda</taxon>
        <taxon>Insecta</taxon>
        <taxon>Pterygota</taxon>
        <taxon>Neoptera</taxon>
        <taxon>Paraneoptera</taxon>
        <taxon>Hemiptera</taxon>
        <taxon>Sternorrhyncha</taxon>
        <taxon>Aphidomorpha</taxon>
        <taxon>Aphidoidea</taxon>
        <taxon>Aphididae</taxon>
        <taxon>Sipha</taxon>
    </lineage>
</organism>
<feature type="domain" description="Neurotransmitter-gated ion-channel transmembrane" evidence="20">
    <location>
        <begin position="284"/>
        <end position="556"/>
    </location>
</feature>
<keyword evidence="13" id="KW-0628">Postsynaptic cell membrane</keyword>
<feature type="compositionally biased region" description="Basic and acidic residues" evidence="18">
    <location>
        <begin position="10"/>
        <end position="27"/>
    </location>
</feature>
<dbReference type="InterPro" id="IPR006201">
    <property type="entry name" value="Neur_channel"/>
</dbReference>
<evidence type="ECO:0000256" key="5">
    <source>
        <dbReference type="ARBA" id="ARBA00022692"/>
    </source>
</evidence>
<evidence type="ECO:0000256" key="18">
    <source>
        <dbReference type="SAM" id="MobiDB-lite"/>
    </source>
</evidence>
<dbReference type="InterPro" id="IPR036719">
    <property type="entry name" value="Neuro-gated_channel_TM_sf"/>
</dbReference>
<dbReference type="PRINTS" id="PR00254">
    <property type="entry name" value="NICOTINICR"/>
</dbReference>
<dbReference type="InterPro" id="IPR018000">
    <property type="entry name" value="Neurotransmitter_ion_chnl_CS"/>
</dbReference>
<dbReference type="FunFam" id="2.70.170.10:FF:000013">
    <property type="entry name" value="Acetylcholine receptor subunit alpha"/>
    <property type="match status" value="1"/>
</dbReference>
<evidence type="ECO:0000256" key="14">
    <source>
        <dbReference type="ARBA" id="ARBA00023286"/>
    </source>
</evidence>
<keyword evidence="14" id="KW-1071">Ligand-gated ion channel</keyword>
<dbReference type="GO" id="GO:0004888">
    <property type="term" value="F:transmembrane signaling receptor activity"/>
    <property type="evidence" value="ECO:0007669"/>
    <property type="project" value="InterPro"/>
</dbReference>
<keyword evidence="10" id="KW-1015">Disulfide bond</keyword>
<evidence type="ECO:0000313" key="21">
    <source>
        <dbReference type="Proteomes" id="UP000694846"/>
    </source>
</evidence>
<reference evidence="22" key="1">
    <citation type="submission" date="2025-08" db="UniProtKB">
        <authorList>
            <consortium name="RefSeq"/>
        </authorList>
    </citation>
    <scope>IDENTIFICATION</scope>
    <source>
        <tissue evidence="22">Whole body</tissue>
    </source>
</reference>
<dbReference type="GeneID" id="112683666"/>
<dbReference type="Gene3D" id="1.20.58.390">
    <property type="entry name" value="Neurotransmitter-gated ion-channel transmembrane domain"/>
    <property type="match status" value="2"/>
</dbReference>
<feature type="transmembrane region" description="Helical" evidence="17">
    <location>
        <begin position="343"/>
        <end position="366"/>
    </location>
</feature>
<dbReference type="Proteomes" id="UP000694846">
    <property type="component" value="Unplaced"/>
</dbReference>
<evidence type="ECO:0000259" key="20">
    <source>
        <dbReference type="Pfam" id="PF02932"/>
    </source>
</evidence>
<protein>
    <submittedName>
        <fullName evidence="22">Acetylcholine receptor subunit alpha-L1</fullName>
    </submittedName>
</protein>
<dbReference type="SUPFAM" id="SSF63712">
    <property type="entry name" value="Nicotinic receptor ligand binding domain-like"/>
    <property type="match status" value="1"/>
</dbReference>
<dbReference type="AlphaFoldDB" id="A0A8B8FJB2"/>
<feature type="region of interest" description="Disordered" evidence="18">
    <location>
        <begin position="1"/>
        <end position="33"/>
    </location>
</feature>
<keyword evidence="12" id="KW-0325">Glycoprotein</keyword>
<evidence type="ECO:0000256" key="9">
    <source>
        <dbReference type="ARBA" id="ARBA00023136"/>
    </source>
</evidence>
<dbReference type="GO" id="GO:0022848">
    <property type="term" value="F:acetylcholine-gated monoatomic cation-selective channel activity"/>
    <property type="evidence" value="ECO:0007669"/>
    <property type="project" value="InterPro"/>
</dbReference>
<gene>
    <name evidence="22" type="primary">LOC112683666</name>
</gene>
<dbReference type="NCBIfam" id="TIGR00860">
    <property type="entry name" value="LIC"/>
    <property type="match status" value="1"/>
</dbReference>
<evidence type="ECO:0000256" key="7">
    <source>
        <dbReference type="ARBA" id="ARBA00023018"/>
    </source>
</evidence>
<feature type="domain" description="Neurotransmitter-gated ion-channel ligand-binding" evidence="19">
    <location>
        <begin position="63"/>
        <end position="277"/>
    </location>
</feature>
<dbReference type="RefSeq" id="XP_025410586.1">
    <property type="nucleotide sequence ID" value="XM_025554801.1"/>
</dbReference>
<comment type="similarity">
    <text evidence="2">Belongs to the ligand-gated ion channel (TC 1.A.9) family. Acetylcholine receptor (TC 1.A.9.1) subfamily.</text>
</comment>
<evidence type="ECO:0000256" key="4">
    <source>
        <dbReference type="ARBA" id="ARBA00022475"/>
    </source>
</evidence>
<evidence type="ECO:0000256" key="6">
    <source>
        <dbReference type="ARBA" id="ARBA00022989"/>
    </source>
</evidence>
<feature type="transmembrane region" description="Helical" evidence="17">
    <location>
        <begin position="309"/>
        <end position="331"/>
    </location>
</feature>
<proteinExistence type="inferred from homology"/>
<evidence type="ECO:0000259" key="19">
    <source>
        <dbReference type="Pfam" id="PF02931"/>
    </source>
</evidence>
<evidence type="ECO:0000256" key="16">
    <source>
        <dbReference type="ARBA" id="ARBA00034104"/>
    </source>
</evidence>
<keyword evidence="3 17" id="KW-0813">Transport</keyword>
<keyword evidence="4" id="KW-1003">Cell membrane</keyword>
<accession>A0A8B8FJB2</accession>
<keyword evidence="21" id="KW-1185">Reference proteome</keyword>
<dbReference type="GO" id="GO:0045211">
    <property type="term" value="C:postsynaptic membrane"/>
    <property type="evidence" value="ECO:0007669"/>
    <property type="project" value="UniProtKB-SubCell"/>
</dbReference>
<dbReference type="SUPFAM" id="SSF90112">
    <property type="entry name" value="Neurotransmitter-gated ion-channel transmembrane pore"/>
    <property type="match status" value="1"/>
</dbReference>
<dbReference type="InterPro" id="IPR002394">
    <property type="entry name" value="Nicotinic_acetylcholine_rcpt"/>
</dbReference>
<dbReference type="InterPro" id="IPR036734">
    <property type="entry name" value="Neur_chan_lig-bd_sf"/>
</dbReference>
<dbReference type="InterPro" id="IPR006202">
    <property type="entry name" value="Neur_chan_lig-bd"/>
</dbReference>
<name>A0A8B8FJB2_9HEMI</name>
<dbReference type="Pfam" id="PF02931">
    <property type="entry name" value="Neur_chan_LBD"/>
    <property type="match status" value="1"/>
</dbReference>
<evidence type="ECO:0000256" key="17">
    <source>
        <dbReference type="RuleBase" id="RU000687"/>
    </source>
</evidence>
<evidence type="ECO:0000256" key="13">
    <source>
        <dbReference type="ARBA" id="ARBA00023257"/>
    </source>
</evidence>
<keyword evidence="15 17" id="KW-0407">Ion channel</keyword>
<dbReference type="InterPro" id="IPR006029">
    <property type="entry name" value="Neurotrans-gated_channel_TM"/>
</dbReference>
<dbReference type="Gene3D" id="2.70.170.10">
    <property type="entry name" value="Neurotransmitter-gated ion-channel ligand-binding domain"/>
    <property type="match status" value="1"/>
</dbReference>
<dbReference type="PANTHER" id="PTHR18945">
    <property type="entry name" value="NEUROTRANSMITTER GATED ION CHANNEL"/>
    <property type="match status" value="1"/>
</dbReference>
<keyword evidence="6 17" id="KW-1133">Transmembrane helix</keyword>
<keyword evidence="5 17" id="KW-0812">Transmembrane</keyword>
<dbReference type="CDD" id="cd19064">
    <property type="entry name" value="LGIC_TM_nAChR"/>
    <property type="match status" value="1"/>
</dbReference>
<feature type="transmembrane region" description="Helical" evidence="17">
    <location>
        <begin position="278"/>
        <end position="302"/>
    </location>
</feature>
<comment type="subcellular location">
    <subcellularLocation>
        <location evidence="16">Postsynaptic cell membrane</location>
        <topology evidence="16">Multi-pass membrane protein</topology>
    </subcellularLocation>
</comment>
<evidence type="ECO:0000256" key="11">
    <source>
        <dbReference type="ARBA" id="ARBA00023170"/>
    </source>
</evidence>
<dbReference type="InterPro" id="IPR038050">
    <property type="entry name" value="Neuro_actylchol_rec"/>
</dbReference>
<evidence type="ECO:0000256" key="12">
    <source>
        <dbReference type="ARBA" id="ARBA00023180"/>
    </source>
</evidence>
<evidence type="ECO:0000256" key="10">
    <source>
        <dbReference type="ARBA" id="ARBA00023157"/>
    </source>
</evidence>
<dbReference type="PRINTS" id="PR00252">
    <property type="entry name" value="NRIONCHANNEL"/>
</dbReference>
<evidence type="ECO:0000256" key="1">
    <source>
        <dbReference type="ARBA" id="ARBA00003328"/>
    </source>
</evidence>
<dbReference type="Pfam" id="PF02932">
    <property type="entry name" value="Neur_chan_memb"/>
    <property type="match status" value="1"/>
</dbReference>
<evidence type="ECO:0000256" key="3">
    <source>
        <dbReference type="ARBA" id="ARBA00022448"/>
    </source>
</evidence>
<evidence type="ECO:0000256" key="15">
    <source>
        <dbReference type="ARBA" id="ARBA00023303"/>
    </source>
</evidence>
<keyword evidence="9 17" id="KW-0472">Membrane</keyword>
<keyword evidence="11 22" id="KW-0675">Receptor</keyword>
<comment type="function">
    <text evidence="1">After binding acetylcholine, the AChR responds by an extensive change in conformation that affects all subunits and leads to opening of an ion-conducting channel across the plasma membrane.</text>
</comment>
<dbReference type="FunFam" id="1.20.58.390:FF:000001">
    <property type="entry name" value="Neuronal nicotinic acetylcholine receptor subunit 3"/>
    <property type="match status" value="1"/>
</dbReference>
<dbReference type="PROSITE" id="PS00236">
    <property type="entry name" value="NEUROTR_ION_CHANNEL"/>
    <property type="match status" value="1"/>
</dbReference>
<keyword evidence="8 17" id="KW-0406">Ion transport</keyword>